<dbReference type="Gene3D" id="3.40.50.720">
    <property type="entry name" value="NAD(P)-binding Rossmann-like Domain"/>
    <property type="match status" value="1"/>
</dbReference>
<dbReference type="SMART" id="SM00829">
    <property type="entry name" value="PKS_ER"/>
    <property type="match status" value="1"/>
</dbReference>
<evidence type="ECO:0000259" key="1">
    <source>
        <dbReference type="SMART" id="SM00829"/>
    </source>
</evidence>
<dbReference type="Proteomes" id="UP000559027">
    <property type="component" value="Unassembled WGS sequence"/>
</dbReference>
<dbReference type="GO" id="GO:0016491">
    <property type="term" value="F:oxidoreductase activity"/>
    <property type="evidence" value="ECO:0007669"/>
    <property type="project" value="InterPro"/>
</dbReference>
<dbReference type="SUPFAM" id="SSF50129">
    <property type="entry name" value="GroES-like"/>
    <property type="match status" value="1"/>
</dbReference>
<sequence length="355" mass="38336">MAPQSIPDIQKAWISTCQGTPAKSLKLVSDWPVPKRLQPEEVLVRIQAGSLNPVGWKLMKVLPNFIARRPNVAEHDFTGVIVDSNRTHFNNGDEVFGWIPVYLNMSTSQGALAQFVRVPADHLVLRPRNITPVQAAGISLASLTAYQALFDIAHLEANQTILISGGSTAVGAFAVQLAKASGARVIATASGRNEQHVRDLGADEFINYTKTDLPKALTERAQVSPKLNVIFDAVGASDSSLYTASEAYLAPNGIFVTTGPLPQTSSVSEFWKLFKTFGAVITPRWLGGTKRAYKLVAVTNKPNDLRAIQGLVAEGSVKPVVDSVYAFEDVLQAYDRLMSTHATGKVVIKVDSVAE</sequence>
<organism evidence="2 3">
    <name type="scientific">Leucocoprinus leucothites</name>
    <dbReference type="NCBI Taxonomy" id="201217"/>
    <lineage>
        <taxon>Eukaryota</taxon>
        <taxon>Fungi</taxon>
        <taxon>Dikarya</taxon>
        <taxon>Basidiomycota</taxon>
        <taxon>Agaricomycotina</taxon>
        <taxon>Agaricomycetes</taxon>
        <taxon>Agaricomycetidae</taxon>
        <taxon>Agaricales</taxon>
        <taxon>Agaricineae</taxon>
        <taxon>Agaricaceae</taxon>
        <taxon>Leucocoprinus</taxon>
    </lineage>
</organism>
<evidence type="ECO:0000313" key="2">
    <source>
        <dbReference type="EMBL" id="KAF5358032.1"/>
    </source>
</evidence>
<accession>A0A8H5G484</accession>
<dbReference type="PANTHER" id="PTHR11695">
    <property type="entry name" value="ALCOHOL DEHYDROGENASE RELATED"/>
    <property type="match status" value="1"/>
</dbReference>
<gene>
    <name evidence="2" type="ORF">D9756_001938</name>
</gene>
<dbReference type="InterPro" id="IPR050700">
    <property type="entry name" value="YIM1/Zinc_Alcohol_DH_Fams"/>
</dbReference>
<evidence type="ECO:0000313" key="3">
    <source>
        <dbReference type="Proteomes" id="UP000559027"/>
    </source>
</evidence>
<dbReference type="Pfam" id="PF08240">
    <property type="entry name" value="ADH_N"/>
    <property type="match status" value="1"/>
</dbReference>
<dbReference type="InterPro" id="IPR020843">
    <property type="entry name" value="ER"/>
</dbReference>
<dbReference type="InterPro" id="IPR036291">
    <property type="entry name" value="NAD(P)-bd_dom_sf"/>
</dbReference>
<dbReference type="Pfam" id="PF13602">
    <property type="entry name" value="ADH_zinc_N_2"/>
    <property type="match status" value="1"/>
</dbReference>
<dbReference type="EMBL" id="JAACJO010000005">
    <property type="protein sequence ID" value="KAF5358032.1"/>
    <property type="molecule type" value="Genomic_DNA"/>
</dbReference>
<dbReference type="OrthoDB" id="3509362at2759"/>
<dbReference type="Gene3D" id="3.90.180.10">
    <property type="entry name" value="Medium-chain alcohol dehydrogenases, catalytic domain"/>
    <property type="match status" value="1"/>
</dbReference>
<dbReference type="InterPro" id="IPR013154">
    <property type="entry name" value="ADH-like_N"/>
</dbReference>
<dbReference type="PANTHER" id="PTHR11695:SF294">
    <property type="entry name" value="RETICULON-4-INTERACTING PROTEIN 1, MITOCHONDRIAL"/>
    <property type="match status" value="1"/>
</dbReference>
<name>A0A8H5G484_9AGAR</name>
<proteinExistence type="predicted"/>
<dbReference type="InterPro" id="IPR011032">
    <property type="entry name" value="GroES-like_sf"/>
</dbReference>
<feature type="domain" description="Enoyl reductase (ER)" evidence="1">
    <location>
        <begin position="19"/>
        <end position="348"/>
    </location>
</feature>
<dbReference type="GO" id="GO:0005739">
    <property type="term" value="C:mitochondrion"/>
    <property type="evidence" value="ECO:0007669"/>
    <property type="project" value="TreeGrafter"/>
</dbReference>
<protein>
    <recommendedName>
        <fullName evidence="1">Enoyl reductase (ER) domain-containing protein</fullName>
    </recommendedName>
</protein>
<reference evidence="2 3" key="1">
    <citation type="journal article" date="2020" name="ISME J.">
        <title>Uncovering the hidden diversity of litter-decomposition mechanisms in mushroom-forming fungi.</title>
        <authorList>
            <person name="Floudas D."/>
            <person name="Bentzer J."/>
            <person name="Ahren D."/>
            <person name="Johansson T."/>
            <person name="Persson P."/>
            <person name="Tunlid A."/>
        </authorList>
    </citation>
    <scope>NUCLEOTIDE SEQUENCE [LARGE SCALE GENOMIC DNA]</scope>
    <source>
        <strain evidence="2 3">CBS 146.42</strain>
    </source>
</reference>
<dbReference type="AlphaFoldDB" id="A0A8H5G484"/>
<dbReference type="CDD" id="cd08267">
    <property type="entry name" value="MDR1"/>
    <property type="match status" value="1"/>
</dbReference>
<dbReference type="SUPFAM" id="SSF51735">
    <property type="entry name" value="NAD(P)-binding Rossmann-fold domains"/>
    <property type="match status" value="1"/>
</dbReference>
<keyword evidence="3" id="KW-1185">Reference proteome</keyword>
<comment type="caution">
    <text evidence="2">The sequence shown here is derived from an EMBL/GenBank/DDBJ whole genome shotgun (WGS) entry which is preliminary data.</text>
</comment>